<feature type="non-terminal residue" evidence="2">
    <location>
        <position position="69"/>
    </location>
</feature>
<organism evidence="2">
    <name type="scientific">marine sediment metagenome</name>
    <dbReference type="NCBI Taxonomy" id="412755"/>
    <lineage>
        <taxon>unclassified sequences</taxon>
        <taxon>metagenomes</taxon>
        <taxon>ecological metagenomes</taxon>
    </lineage>
</organism>
<feature type="compositionally biased region" description="Basic and acidic residues" evidence="1">
    <location>
        <begin position="32"/>
        <end position="43"/>
    </location>
</feature>
<comment type="caution">
    <text evidence="2">The sequence shown here is derived from an EMBL/GenBank/DDBJ whole genome shotgun (WGS) entry which is preliminary data.</text>
</comment>
<dbReference type="EMBL" id="LAZR01028059">
    <property type="protein sequence ID" value="KKL63744.1"/>
    <property type="molecule type" value="Genomic_DNA"/>
</dbReference>
<evidence type="ECO:0000313" key="2">
    <source>
        <dbReference type="EMBL" id="KKL63744.1"/>
    </source>
</evidence>
<reference evidence="2" key="1">
    <citation type="journal article" date="2015" name="Nature">
        <title>Complex archaea that bridge the gap between prokaryotes and eukaryotes.</title>
        <authorList>
            <person name="Spang A."/>
            <person name="Saw J.H."/>
            <person name="Jorgensen S.L."/>
            <person name="Zaremba-Niedzwiedzka K."/>
            <person name="Martijn J."/>
            <person name="Lind A.E."/>
            <person name="van Eijk R."/>
            <person name="Schleper C."/>
            <person name="Guy L."/>
            <person name="Ettema T.J."/>
        </authorList>
    </citation>
    <scope>NUCLEOTIDE SEQUENCE</scope>
</reference>
<feature type="region of interest" description="Disordered" evidence="1">
    <location>
        <begin position="1"/>
        <end position="47"/>
    </location>
</feature>
<protein>
    <submittedName>
        <fullName evidence="2">Uncharacterized protein</fullName>
    </submittedName>
</protein>
<proteinExistence type="predicted"/>
<feature type="compositionally biased region" description="Basic residues" evidence="1">
    <location>
        <begin position="15"/>
        <end position="25"/>
    </location>
</feature>
<sequence length="69" mass="7819">MPKEKDLMAQAAARKTPKAIQKKRQAPAPQDLTKEDKAKRDNRWGVPMVVRVQQETRDALSEAASQYNV</sequence>
<gene>
    <name evidence="2" type="ORF">LCGC14_2172010</name>
</gene>
<evidence type="ECO:0000256" key="1">
    <source>
        <dbReference type="SAM" id="MobiDB-lite"/>
    </source>
</evidence>
<dbReference type="AlphaFoldDB" id="A0A0F9DPX6"/>
<accession>A0A0F9DPX6</accession>
<name>A0A0F9DPX6_9ZZZZ</name>